<dbReference type="InterPro" id="IPR008948">
    <property type="entry name" value="L-Aspartase-like"/>
</dbReference>
<dbReference type="InterPro" id="IPR024083">
    <property type="entry name" value="Fumarase/histidase_N"/>
</dbReference>
<evidence type="ECO:0000313" key="9">
    <source>
        <dbReference type="EMBL" id="GAA2069674.1"/>
    </source>
</evidence>
<dbReference type="CDD" id="cd01359">
    <property type="entry name" value="Argininosuccinate_lyase"/>
    <property type="match status" value="1"/>
</dbReference>
<evidence type="ECO:0000256" key="5">
    <source>
        <dbReference type="ARBA" id="ARBA00023239"/>
    </source>
</evidence>
<dbReference type="SUPFAM" id="SSF48557">
    <property type="entry name" value="L-aspartase-like"/>
    <property type="match status" value="1"/>
</dbReference>
<protein>
    <recommendedName>
        <fullName evidence="2 6">Argininosuccinate lyase</fullName>
        <shortName evidence="6">ASAL</shortName>
        <ecNumber evidence="2 6">4.3.2.1</ecNumber>
    </recommendedName>
    <alternativeName>
        <fullName evidence="6">Arginosuccinase</fullName>
    </alternativeName>
</protein>
<dbReference type="InterPro" id="IPR000362">
    <property type="entry name" value="Fumarate_lyase_fam"/>
</dbReference>
<name>A0ABN2VQZ1_9ACTN</name>
<sequence length="472" mass="51341">MNEPADAPATESRLWGGRFAGGPSPELEELSRSTHFDWRLAPYDLRGSRAHARVLHAAGLLEDDALSAMLEGIDALEADVASGAFRAEPGDEDVHSALERGLVERLGPELGGRLRAGRSRNDQVATLFRLYLRDHARQVHQLVTELVQALASQAEDHLGVAMPGRTHLQHAQPVLLSHHLMAHAWPLVRDLERLEEWDARVAKDSPYGSGALAGSSLKLDPQAVARDLGFEDSSANSIDGTSARDFVSELAFVLAQVGIDVSRLAEEIILWNTKEFGFITLHDAYSTGSSIMPQKKNPDIAELARGKAGRLVGNLTGLLATLKALPLAYNRDLQEDKEPVFDSIDTLEVLLPAFTGMVATLRFDTARLQELAPQGFALATDVAEWLVRQGVPFREAHELSGACVRVCEERGIELWDLEDADFDAISPHFAAADGSVRDVLSLRGSISSRDGRGGTAQNRVTEQLAELRGRLG</sequence>
<evidence type="ECO:0000256" key="3">
    <source>
        <dbReference type="ARBA" id="ARBA00022571"/>
    </source>
</evidence>
<dbReference type="Proteomes" id="UP001501480">
    <property type="component" value="Unassembled WGS sequence"/>
</dbReference>
<dbReference type="PROSITE" id="PS00163">
    <property type="entry name" value="FUMARATE_LYASES"/>
    <property type="match status" value="1"/>
</dbReference>
<dbReference type="HAMAP" id="MF_00006">
    <property type="entry name" value="Arg_succ_lyase"/>
    <property type="match status" value="1"/>
</dbReference>
<comment type="pathway">
    <text evidence="1 6">Amino-acid biosynthesis; L-arginine biosynthesis; L-arginine from L-ornithine and carbamoyl phosphate: step 3/3.</text>
</comment>
<organism evidence="9 10">
    <name type="scientific">Aeromicrobium halocynthiae</name>
    <dbReference type="NCBI Taxonomy" id="560557"/>
    <lineage>
        <taxon>Bacteria</taxon>
        <taxon>Bacillati</taxon>
        <taxon>Actinomycetota</taxon>
        <taxon>Actinomycetes</taxon>
        <taxon>Propionibacteriales</taxon>
        <taxon>Nocardioidaceae</taxon>
        <taxon>Aeromicrobium</taxon>
    </lineage>
</organism>
<dbReference type="Gene3D" id="1.20.200.10">
    <property type="entry name" value="Fumarase/aspartase (Central domain)"/>
    <property type="match status" value="1"/>
</dbReference>
<dbReference type="InterPro" id="IPR020557">
    <property type="entry name" value="Fumarate_lyase_CS"/>
</dbReference>
<dbReference type="EC" id="4.3.2.1" evidence="2 6"/>
<gene>
    <name evidence="6 9" type="primary">argH</name>
    <name evidence="9" type="ORF">GCM10009821_02860</name>
</gene>
<comment type="similarity">
    <text evidence="6">Belongs to the lyase 1 family. Argininosuccinate lyase subfamily.</text>
</comment>
<evidence type="ECO:0000256" key="1">
    <source>
        <dbReference type="ARBA" id="ARBA00004941"/>
    </source>
</evidence>
<keyword evidence="5 6" id="KW-0456">Lyase</keyword>
<reference evidence="9 10" key="1">
    <citation type="journal article" date="2019" name="Int. J. Syst. Evol. Microbiol.">
        <title>The Global Catalogue of Microorganisms (GCM) 10K type strain sequencing project: providing services to taxonomists for standard genome sequencing and annotation.</title>
        <authorList>
            <consortium name="The Broad Institute Genomics Platform"/>
            <consortium name="The Broad Institute Genome Sequencing Center for Infectious Disease"/>
            <person name="Wu L."/>
            <person name="Ma J."/>
        </authorList>
    </citation>
    <scope>NUCLEOTIDE SEQUENCE [LARGE SCALE GENOMIC DNA]</scope>
    <source>
        <strain evidence="9 10">JCM 15749</strain>
    </source>
</reference>
<evidence type="ECO:0000256" key="2">
    <source>
        <dbReference type="ARBA" id="ARBA00012338"/>
    </source>
</evidence>
<comment type="caution">
    <text evidence="9">The sequence shown here is derived from an EMBL/GenBank/DDBJ whole genome shotgun (WGS) entry which is preliminary data.</text>
</comment>
<dbReference type="PRINTS" id="PR00149">
    <property type="entry name" value="FUMRATELYASE"/>
</dbReference>
<dbReference type="PANTHER" id="PTHR43814">
    <property type="entry name" value="ARGININOSUCCINATE LYASE"/>
    <property type="match status" value="1"/>
</dbReference>
<keyword evidence="3 6" id="KW-0055">Arginine biosynthesis</keyword>
<dbReference type="RefSeq" id="WP_344323424.1">
    <property type="nucleotide sequence ID" value="NZ_BAAAPY010000001.1"/>
</dbReference>
<dbReference type="EMBL" id="BAAAPY010000001">
    <property type="protein sequence ID" value="GAA2069674.1"/>
    <property type="molecule type" value="Genomic_DNA"/>
</dbReference>
<keyword evidence="6" id="KW-0963">Cytoplasm</keyword>
<dbReference type="InterPro" id="IPR022761">
    <property type="entry name" value="Fumarate_lyase_N"/>
</dbReference>
<dbReference type="Gene3D" id="1.10.275.10">
    <property type="entry name" value="Fumarase/aspartase (N-terminal domain)"/>
    <property type="match status" value="1"/>
</dbReference>
<dbReference type="PRINTS" id="PR00145">
    <property type="entry name" value="ARGSUCLYASE"/>
</dbReference>
<evidence type="ECO:0000313" key="10">
    <source>
        <dbReference type="Proteomes" id="UP001501480"/>
    </source>
</evidence>
<feature type="domain" description="Fumarate lyase N-terminal" evidence="7">
    <location>
        <begin position="24"/>
        <end position="313"/>
    </location>
</feature>
<evidence type="ECO:0000256" key="4">
    <source>
        <dbReference type="ARBA" id="ARBA00022605"/>
    </source>
</evidence>
<dbReference type="InterPro" id="IPR029419">
    <property type="entry name" value="Arg_succ_lyase_C"/>
</dbReference>
<evidence type="ECO:0000259" key="8">
    <source>
        <dbReference type="Pfam" id="PF14698"/>
    </source>
</evidence>
<comment type="catalytic activity">
    <reaction evidence="6">
        <text>2-(N(omega)-L-arginino)succinate = fumarate + L-arginine</text>
        <dbReference type="Rhea" id="RHEA:24020"/>
        <dbReference type="ChEBI" id="CHEBI:29806"/>
        <dbReference type="ChEBI" id="CHEBI:32682"/>
        <dbReference type="ChEBI" id="CHEBI:57472"/>
        <dbReference type="EC" id="4.3.2.1"/>
    </reaction>
</comment>
<keyword evidence="4 6" id="KW-0028">Amino-acid biosynthesis</keyword>
<dbReference type="Pfam" id="PF00206">
    <property type="entry name" value="Lyase_1"/>
    <property type="match status" value="1"/>
</dbReference>
<evidence type="ECO:0000256" key="6">
    <source>
        <dbReference type="HAMAP-Rule" id="MF_00006"/>
    </source>
</evidence>
<comment type="subcellular location">
    <subcellularLocation>
        <location evidence="6">Cytoplasm</location>
    </subcellularLocation>
</comment>
<keyword evidence="10" id="KW-1185">Reference proteome</keyword>
<dbReference type="PANTHER" id="PTHR43814:SF1">
    <property type="entry name" value="ARGININOSUCCINATE LYASE"/>
    <property type="match status" value="1"/>
</dbReference>
<accession>A0ABN2VQZ1</accession>
<dbReference type="InterPro" id="IPR009049">
    <property type="entry name" value="Argininosuccinate_lyase"/>
</dbReference>
<dbReference type="GO" id="GO:0016829">
    <property type="term" value="F:lyase activity"/>
    <property type="evidence" value="ECO:0007669"/>
    <property type="project" value="UniProtKB-KW"/>
</dbReference>
<dbReference type="NCBIfam" id="TIGR00838">
    <property type="entry name" value="argH"/>
    <property type="match status" value="1"/>
</dbReference>
<dbReference type="Gene3D" id="1.10.40.30">
    <property type="entry name" value="Fumarase/aspartase (C-terminal domain)"/>
    <property type="match status" value="1"/>
</dbReference>
<feature type="domain" description="Argininosuccinate lyase C-terminal" evidence="8">
    <location>
        <begin position="376"/>
        <end position="446"/>
    </location>
</feature>
<proteinExistence type="inferred from homology"/>
<dbReference type="Pfam" id="PF14698">
    <property type="entry name" value="ASL_C2"/>
    <property type="match status" value="1"/>
</dbReference>
<evidence type="ECO:0000259" key="7">
    <source>
        <dbReference type="Pfam" id="PF00206"/>
    </source>
</evidence>